<name>A0AAN9VW47_9ORTH</name>
<organism evidence="4 5">
    <name type="scientific">Gryllus longicercus</name>
    <dbReference type="NCBI Taxonomy" id="2509291"/>
    <lineage>
        <taxon>Eukaryota</taxon>
        <taxon>Metazoa</taxon>
        <taxon>Ecdysozoa</taxon>
        <taxon>Arthropoda</taxon>
        <taxon>Hexapoda</taxon>
        <taxon>Insecta</taxon>
        <taxon>Pterygota</taxon>
        <taxon>Neoptera</taxon>
        <taxon>Polyneoptera</taxon>
        <taxon>Orthoptera</taxon>
        <taxon>Ensifera</taxon>
        <taxon>Gryllidea</taxon>
        <taxon>Grylloidea</taxon>
        <taxon>Gryllidae</taxon>
        <taxon>Gryllinae</taxon>
        <taxon>Gryllus</taxon>
    </lineage>
</organism>
<reference evidence="4 5" key="1">
    <citation type="submission" date="2024-03" db="EMBL/GenBank/DDBJ databases">
        <title>The genome assembly and annotation of the cricket Gryllus longicercus Weissman &amp; Gray.</title>
        <authorList>
            <person name="Szrajer S."/>
            <person name="Gray D."/>
            <person name="Ylla G."/>
        </authorList>
    </citation>
    <scope>NUCLEOTIDE SEQUENCE [LARGE SCALE GENOMIC DNA]</scope>
    <source>
        <strain evidence="4">DAG 2021-001</strain>
        <tissue evidence="4">Whole body minus gut</tissue>
    </source>
</reference>
<dbReference type="GO" id="GO:0000381">
    <property type="term" value="P:regulation of alternative mRNA splicing, via spliceosome"/>
    <property type="evidence" value="ECO:0007669"/>
    <property type="project" value="TreeGrafter"/>
</dbReference>
<accession>A0AAN9VW47</accession>
<dbReference type="InterPro" id="IPR045071">
    <property type="entry name" value="BBP-like"/>
</dbReference>
<evidence type="ECO:0000256" key="2">
    <source>
        <dbReference type="SAM" id="MobiDB-lite"/>
    </source>
</evidence>
<dbReference type="CDD" id="cd22384">
    <property type="entry name" value="KH-I_KHDRBS"/>
    <property type="match status" value="1"/>
</dbReference>
<dbReference type="EMBL" id="JAZDUA010000021">
    <property type="protein sequence ID" value="KAK7872719.1"/>
    <property type="molecule type" value="Genomic_DNA"/>
</dbReference>
<dbReference type="Pfam" id="PF22675">
    <property type="entry name" value="KH-I_KHDC4-BBP"/>
    <property type="match status" value="1"/>
</dbReference>
<dbReference type="FunFam" id="3.30.1370.10:FF:000052">
    <property type="entry name" value="Kep1, isoform A"/>
    <property type="match status" value="1"/>
</dbReference>
<keyword evidence="5" id="KW-1185">Reference proteome</keyword>
<dbReference type="AlphaFoldDB" id="A0AAN9VW47"/>
<feature type="domain" description="K Homology" evidence="3">
    <location>
        <begin position="100"/>
        <end position="198"/>
    </location>
</feature>
<evidence type="ECO:0000259" key="3">
    <source>
        <dbReference type="SMART" id="SM00322"/>
    </source>
</evidence>
<dbReference type="SMART" id="SM00322">
    <property type="entry name" value="KH"/>
    <property type="match status" value="1"/>
</dbReference>
<feature type="region of interest" description="Disordered" evidence="2">
    <location>
        <begin position="230"/>
        <end position="339"/>
    </location>
</feature>
<proteinExistence type="predicted"/>
<feature type="compositionally biased region" description="Gly residues" evidence="2">
    <location>
        <begin position="230"/>
        <end position="284"/>
    </location>
</feature>
<evidence type="ECO:0000256" key="1">
    <source>
        <dbReference type="ARBA" id="ARBA00022884"/>
    </source>
</evidence>
<keyword evidence="1" id="KW-0694">RNA-binding</keyword>
<feature type="compositionally biased region" description="Low complexity" evidence="2">
    <location>
        <begin position="290"/>
        <end position="300"/>
    </location>
</feature>
<dbReference type="Gene3D" id="3.30.1370.10">
    <property type="entry name" value="K Homology domain, type 1"/>
    <property type="match status" value="1"/>
</dbReference>
<dbReference type="PANTHER" id="PTHR11208:SF42">
    <property type="entry name" value="QUAKING RELATED 54B, ISOFORM E"/>
    <property type="match status" value="1"/>
</dbReference>
<protein>
    <recommendedName>
        <fullName evidence="3">K Homology domain-containing protein</fullName>
    </recommendedName>
</protein>
<dbReference type="PANTHER" id="PTHR11208">
    <property type="entry name" value="RNA-BINDING PROTEIN RELATED"/>
    <property type="match status" value="1"/>
</dbReference>
<dbReference type="InterPro" id="IPR055256">
    <property type="entry name" value="KH_1_KHDC4/BBP-like"/>
</dbReference>
<gene>
    <name evidence="4" type="ORF">R5R35_002706</name>
</gene>
<dbReference type="GO" id="GO:0005634">
    <property type="term" value="C:nucleus"/>
    <property type="evidence" value="ECO:0007669"/>
    <property type="project" value="TreeGrafter"/>
</dbReference>
<evidence type="ECO:0000313" key="4">
    <source>
        <dbReference type="EMBL" id="KAK7872719.1"/>
    </source>
</evidence>
<sequence>MASVGGDLGASNGGASADTVPAGDEKTDMDMEAEGSGAGKAGDYVRELLNEKQSLDPSQWPNATRLLDQEVTKEVARIQSGGKPTARDSKYVDIYREKPIRVAVKVLVPIKEHPKFNFVGKLLGPKGNSMKRLQEDTMTKMAVLGRGSMKDKQKEEELRLSMDPKYAHLSDDLHVEIAAFAPPAEAHARIAYALAEVRKYLIPDSNDEIRQEQMREMELLIQTVPGGGGGAAGGAGGGGGGGAGRRGGLGGGRGGGGAGAAGGPRAGAGRGGGGGGGGVRGAGGLPPPLARSAAARAGLLTPPGARGLVGLRKPLPPPPPPPPLPPPPPPPQALLPRPTPTKTKVLSILERARAAMEETAFACEDDAAAAGGAAPSTFFESAPYDSYGAATGYLPMAHRYGGYDDYDDSAGDYYDSPDVYAGADDAGSRWKGFKSAASVAAERSRFRAAPYTRPSK</sequence>
<dbReference type="Proteomes" id="UP001378592">
    <property type="component" value="Unassembled WGS sequence"/>
</dbReference>
<feature type="compositionally biased region" description="Pro residues" evidence="2">
    <location>
        <begin position="314"/>
        <end position="339"/>
    </location>
</feature>
<dbReference type="GO" id="GO:0003729">
    <property type="term" value="F:mRNA binding"/>
    <property type="evidence" value="ECO:0007669"/>
    <property type="project" value="TreeGrafter"/>
</dbReference>
<evidence type="ECO:0000313" key="5">
    <source>
        <dbReference type="Proteomes" id="UP001378592"/>
    </source>
</evidence>
<dbReference type="SUPFAM" id="SSF54791">
    <property type="entry name" value="Eukaryotic type KH-domain (KH-domain type I)"/>
    <property type="match status" value="1"/>
</dbReference>
<dbReference type="InterPro" id="IPR036612">
    <property type="entry name" value="KH_dom_type_1_sf"/>
</dbReference>
<feature type="region of interest" description="Disordered" evidence="2">
    <location>
        <begin position="1"/>
        <end position="41"/>
    </location>
</feature>
<feature type="compositionally biased region" description="Gly residues" evidence="2">
    <location>
        <begin position="1"/>
        <end position="12"/>
    </location>
</feature>
<comment type="caution">
    <text evidence="4">The sequence shown here is derived from an EMBL/GenBank/DDBJ whole genome shotgun (WGS) entry which is preliminary data.</text>
</comment>
<dbReference type="InterPro" id="IPR004087">
    <property type="entry name" value="KH_dom"/>
</dbReference>